<reference evidence="8 9" key="1">
    <citation type="submission" date="2013-03" db="EMBL/GenBank/DDBJ databases">
        <title>The Genome Sequence of Cladophialophora psammophila CBS 110553.</title>
        <authorList>
            <consortium name="The Broad Institute Genomics Platform"/>
            <person name="Cuomo C."/>
            <person name="de Hoog S."/>
            <person name="Gorbushina A."/>
            <person name="Walker B."/>
            <person name="Young S.K."/>
            <person name="Zeng Q."/>
            <person name="Gargeya S."/>
            <person name="Fitzgerald M."/>
            <person name="Haas B."/>
            <person name="Abouelleil A."/>
            <person name="Allen A.W."/>
            <person name="Alvarado L."/>
            <person name="Arachchi H.M."/>
            <person name="Berlin A.M."/>
            <person name="Chapman S.B."/>
            <person name="Gainer-Dewar J."/>
            <person name="Goldberg J."/>
            <person name="Griggs A."/>
            <person name="Gujja S."/>
            <person name="Hansen M."/>
            <person name="Howarth C."/>
            <person name="Imamovic A."/>
            <person name="Ireland A."/>
            <person name="Larimer J."/>
            <person name="McCowan C."/>
            <person name="Murphy C."/>
            <person name="Pearson M."/>
            <person name="Poon T.W."/>
            <person name="Priest M."/>
            <person name="Roberts A."/>
            <person name="Saif S."/>
            <person name="Shea T."/>
            <person name="Sisk P."/>
            <person name="Sykes S."/>
            <person name="Wortman J."/>
            <person name="Nusbaum C."/>
            <person name="Birren B."/>
        </authorList>
    </citation>
    <scope>NUCLEOTIDE SEQUENCE [LARGE SCALE GENOMIC DNA]</scope>
    <source>
        <strain evidence="8 9">CBS 110553</strain>
    </source>
</reference>
<keyword evidence="3 7" id="KW-0812">Transmembrane</keyword>
<dbReference type="PANTHER" id="PTHR23501:SF109">
    <property type="entry name" value="MAJOR FACILITATOR SUPERFAMILY (MFS) PROFILE DOMAIN-CONTAINING PROTEIN-RELATED"/>
    <property type="match status" value="1"/>
</dbReference>
<evidence type="ECO:0008006" key="10">
    <source>
        <dbReference type="Google" id="ProtNLM"/>
    </source>
</evidence>
<keyword evidence="2" id="KW-0813">Transport</keyword>
<dbReference type="HOGENOM" id="CLU_000960_25_2_1"/>
<gene>
    <name evidence="8" type="ORF">A1O5_11425</name>
</gene>
<organism evidence="8 9">
    <name type="scientific">Cladophialophora psammophila CBS 110553</name>
    <dbReference type="NCBI Taxonomy" id="1182543"/>
    <lineage>
        <taxon>Eukaryota</taxon>
        <taxon>Fungi</taxon>
        <taxon>Dikarya</taxon>
        <taxon>Ascomycota</taxon>
        <taxon>Pezizomycotina</taxon>
        <taxon>Eurotiomycetes</taxon>
        <taxon>Chaetothyriomycetidae</taxon>
        <taxon>Chaetothyriales</taxon>
        <taxon>Herpotrichiellaceae</taxon>
        <taxon>Cladophialophora</taxon>
    </lineage>
</organism>
<protein>
    <recommendedName>
        <fullName evidence="10">Major facilitator superfamily (MFS) profile domain-containing protein</fullName>
    </recommendedName>
</protein>
<evidence type="ECO:0000313" key="9">
    <source>
        <dbReference type="Proteomes" id="UP000019471"/>
    </source>
</evidence>
<dbReference type="GeneID" id="19196114"/>
<evidence type="ECO:0000256" key="6">
    <source>
        <dbReference type="SAM" id="MobiDB-lite"/>
    </source>
</evidence>
<dbReference type="PANTHER" id="PTHR23501">
    <property type="entry name" value="MAJOR FACILITATOR SUPERFAMILY"/>
    <property type="match status" value="1"/>
</dbReference>
<sequence>MGLAAGAHTCYGLTVGEICPNRFEFVGVAFACLPNIISTGFGQYLGLRIVHCYNWRYIYYIFIPLMVFVIIMQVVFYRPPNFDQLHRGTRTRMAEFKRVDFLGCFLIVAGLVLFLLGTSGTILGLIITGGCVVTVFVFWEAYGSHPNPIVPVHVHFFKDIRGFVCLIVIESVAGTSYVALSIIWPSQVARLYSSATTSWQTTAWLSTTIALAIYSSIVLWGAPVAILKHIRLQLVFFMSIMVSFLGAMASKLAAYIPPVAITAGLPEGSVPALLEAIVTGTPEAMQKVPVITAKVQEAVAAELPYAYAAAYAYLYYSAVAVAGVGLIACFCVKDYDPYLANHVPRQIYKLGDEKISSGESEKQYPEVWEQDDVEKRTAEHVAS</sequence>
<evidence type="ECO:0000313" key="8">
    <source>
        <dbReference type="EMBL" id="EXJ63664.1"/>
    </source>
</evidence>
<dbReference type="GO" id="GO:0005886">
    <property type="term" value="C:plasma membrane"/>
    <property type="evidence" value="ECO:0007669"/>
    <property type="project" value="TreeGrafter"/>
</dbReference>
<feature type="transmembrane region" description="Helical" evidence="7">
    <location>
        <begin position="204"/>
        <end position="227"/>
    </location>
</feature>
<feature type="transmembrane region" description="Helical" evidence="7">
    <location>
        <begin position="234"/>
        <end position="256"/>
    </location>
</feature>
<dbReference type="eggNOG" id="KOG0254">
    <property type="taxonomic scope" value="Eukaryota"/>
</dbReference>
<evidence type="ECO:0000256" key="2">
    <source>
        <dbReference type="ARBA" id="ARBA00022448"/>
    </source>
</evidence>
<comment type="subcellular location">
    <subcellularLocation>
        <location evidence="1">Membrane</location>
        <topology evidence="1">Multi-pass membrane protein</topology>
    </subcellularLocation>
</comment>
<evidence type="ECO:0000256" key="1">
    <source>
        <dbReference type="ARBA" id="ARBA00004141"/>
    </source>
</evidence>
<dbReference type="RefSeq" id="XP_007750187.1">
    <property type="nucleotide sequence ID" value="XM_007751997.1"/>
</dbReference>
<evidence type="ECO:0000256" key="7">
    <source>
        <dbReference type="SAM" id="Phobius"/>
    </source>
</evidence>
<dbReference type="OrthoDB" id="4144244at2759"/>
<proteinExistence type="predicted"/>
<dbReference type="Proteomes" id="UP000019471">
    <property type="component" value="Unassembled WGS sequence"/>
</dbReference>
<comment type="caution">
    <text evidence="8">The sequence shown here is derived from an EMBL/GenBank/DDBJ whole genome shotgun (WGS) entry which is preliminary data.</text>
</comment>
<feature type="transmembrane region" description="Helical" evidence="7">
    <location>
        <begin position="98"/>
        <end position="116"/>
    </location>
</feature>
<keyword evidence="5 7" id="KW-0472">Membrane</keyword>
<evidence type="ECO:0000256" key="5">
    <source>
        <dbReference type="ARBA" id="ARBA00023136"/>
    </source>
</evidence>
<feature type="transmembrane region" description="Helical" evidence="7">
    <location>
        <begin position="163"/>
        <end position="184"/>
    </location>
</feature>
<feature type="region of interest" description="Disordered" evidence="6">
    <location>
        <begin position="356"/>
        <end position="383"/>
    </location>
</feature>
<dbReference type="AlphaFoldDB" id="W9WZI7"/>
<feature type="compositionally biased region" description="Basic and acidic residues" evidence="6">
    <location>
        <begin position="373"/>
        <end position="383"/>
    </location>
</feature>
<feature type="transmembrane region" description="Helical" evidence="7">
    <location>
        <begin position="57"/>
        <end position="77"/>
    </location>
</feature>
<keyword evidence="4 7" id="KW-1133">Transmembrane helix</keyword>
<dbReference type="Pfam" id="PF06609">
    <property type="entry name" value="TRI12"/>
    <property type="match status" value="2"/>
</dbReference>
<accession>W9WZI7</accession>
<feature type="transmembrane region" description="Helical" evidence="7">
    <location>
        <begin position="25"/>
        <end position="45"/>
    </location>
</feature>
<evidence type="ECO:0000256" key="4">
    <source>
        <dbReference type="ARBA" id="ARBA00022989"/>
    </source>
</evidence>
<name>W9WZI7_9EURO</name>
<dbReference type="GO" id="GO:0022857">
    <property type="term" value="F:transmembrane transporter activity"/>
    <property type="evidence" value="ECO:0007669"/>
    <property type="project" value="InterPro"/>
</dbReference>
<keyword evidence="9" id="KW-1185">Reference proteome</keyword>
<feature type="transmembrane region" description="Helical" evidence="7">
    <location>
        <begin position="122"/>
        <end position="142"/>
    </location>
</feature>
<dbReference type="InterPro" id="IPR010573">
    <property type="entry name" value="MFS_Str1/Tri12-like"/>
</dbReference>
<evidence type="ECO:0000256" key="3">
    <source>
        <dbReference type="ARBA" id="ARBA00022692"/>
    </source>
</evidence>
<feature type="transmembrane region" description="Helical" evidence="7">
    <location>
        <begin position="313"/>
        <end position="332"/>
    </location>
</feature>
<dbReference type="EMBL" id="AMGX01000025">
    <property type="protein sequence ID" value="EXJ63664.1"/>
    <property type="molecule type" value="Genomic_DNA"/>
</dbReference>